<dbReference type="RefSeq" id="YP_007675830.1">
    <property type="nucleotide sequence ID" value="NC_020862.2"/>
</dbReference>
<organism evidence="2 3">
    <name type="scientific">Sulfitobacter phage phiCB2047-B</name>
    <dbReference type="NCBI Taxonomy" id="754046"/>
    <lineage>
        <taxon>Viruses</taxon>
        <taxon>Duplodnaviria</taxon>
        <taxon>Heunggongvirae</taxon>
        <taxon>Uroviricota</taxon>
        <taxon>Caudoviricetes</taxon>
        <taxon>Schitoviridae</taxon>
        <taxon>Rhodovirinae</taxon>
        <taxon>Raunefjordenvirus</taxon>
        <taxon>Raunefjordenvirus CB2047B</taxon>
    </lineage>
</organism>
<name>M4PYI2_9CAUD</name>
<evidence type="ECO:0000313" key="2">
    <source>
        <dbReference type="EMBL" id="AGH07414.1"/>
    </source>
</evidence>
<keyword evidence="3" id="KW-1185">Reference proteome</keyword>
<evidence type="ECO:0000256" key="1">
    <source>
        <dbReference type="SAM" id="MobiDB-lite"/>
    </source>
</evidence>
<dbReference type="KEGG" id="vg:15012429"/>
<sequence length="108" mass="11941">MSASQIQKDDPMSTKNKFVVGQTVVHKKEETTIQGVNMVRGGKAYQLANGEVAKAKDLSKPESKVEEGVIPEAFPLPTREEVIETDPKKTEDNARPEKKEVKDTSSKK</sequence>
<evidence type="ECO:0000313" key="3">
    <source>
        <dbReference type="Proteomes" id="UP000207593"/>
    </source>
</evidence>
<accession>M4PYI2</accession>
<reference evidence="2 3" key="1">
    <citation type="journal article" date="2014" name="Genome Announc.">
        <title>Genome Sequence of the Sulfitobacter sp. Strain 2047-Infecting Lytic Phage {Phi}CB2047-B.</title>
        <authorList>
            <person name="Ankrah N.Y."/>
            <person name="Budinoff C.R."/>
            <person name="Wilson W.H."/>
            <person name="Wilhelm S.W."/>
            <person name="Buchan A."/>
        </authorList>
    </citation>
    <scope>NUCLEOTIDE SEQUENCE [LARGE SCALE GENOMIC DNA]</scope>
    <source>
        <strain evidence="3">phiCB2047-B</strain>
    </source>
</reference>
<dbReference type="GeneID" id="15012429"/>
<dbReference type="Proteomes" id="UP000207593">
    <property type="component" value="Segment"/>
</dbReference>
<proteinExistence type="predicted"/>
<feature type="region of interest" description="Disordered" evidence="1">
    <location>
        <begin position="80"/>
        <end position="108"/>
    </location>
</feature>
<gene>
    <name evidence="2" type="ORF">SUFG_00047</name>
</gene>
<dbReference type="EMBL" id="HQ317387">
    <property type="protein sequence ID" value="AGH07414.1"/>
    <property type="molecule type" value="Genomic_DNA"/>
</dbReference>
<protein>
    <submittedName>
        <fullName evidence="2">Uncharacterized protein</fullName>
    </submittedName>
</protein>